<organism evidence="4 5">
    <name type="scientific">Pantoea stewartii</name>
    <dbReference type="NCBI Taxonomy" id="66269"/>
    <lineage>
        <taxon>Bacteria</taxon>
        <taxon>Pseudomonadati</taxon>
        <taxon>Pseudomonadota</taxon>
        <taxon>Gammaproteobacteria</taxon>
        <taxon>Enterobacterales</taxon>
        <taxon>Erwiniaceae</taxon>
        <taxon>Pantoea</taxon>
    </lineage>
</organism>
<dbReference type="InterPro" id="IPR011032">
    <property type="entry name" value="GroES-like_sf"/>
</dbReference>
<dbReference type="RefSeq" id="WP_058708216.1">
    <property type="nucleotide sequence ID" value="NZ_LDSI01000024.1"/>
</dbReference>
<evidence type="ECO:0000256" key="1">
    <source>
        <dbReference type="ARBA" id="ARBA00023002"/>
    </source>
</evidence>
<dbReference type="Pfam" id="PF08240">
    <property type="entry name" value="ADH_N"/>
    <property type="match status" value="1"/>
</dbReference>
<evidence type="ECO:0000313" key="4">
    <source>
        <dbReference type="EMBL" id="KTS95271.1"/>
    </source>
</evidence>
<dbReference type="InterPro" id="IPR013149">
    <property type="entry name" value="ADH-like_C"/>
</dbReference>
<dbReference type="GO" id="GO:0016491">
    <property type="term" value="F:oxidoreductase activity"/>
    <property type="evidence" value="ECO:0007669"/>
    <property type="project" value="UniProtKB-KW"/>
</dbReference>
<dbReference type="PANTHER" id="PTHR43401">
    <property type="entry name" value="L-THREONINE 3-DEHYDROGENASE"/>
    <property type="match status" value="1"/>
</dbReference>
<comment type="caution">
    <text evidence="4">The sequence shown here is derived from an EMBL/GenBank/DDBJ whole genome shotgun (WGS) entry which is preliminary data.</text>
</comment>
<dbReference type="InterPro" id="IPR036291">
    <property type="entry name" value="NAD(P)-bd_dom_sf"/>
</dbReference>
<keyword evidence="1" id="KW-0560">Oxidoreductase</keyword>
<dbReference type="CDD" id="cd08261">
    <property type="entry name" value="Zn_ADH7"/>
    <property type="match status" value="1"/>
</dbReference>
<evidence type="ECO:0000313" key="5">
    <source>
        <dbReference type="Proteomes" id="UP000072520"/>
    </source>
</evidence>
<feature type="domain" description="Alcohol dehydrogenase-like N-terminal" evidence="3">
    <location>
        <begin position="27"/>
        <end position="134"/>
    </location>
</feature>
<sequence>MTTMKALVIAEPRSLVWATRPQPRPAATEALLKIVSAGICGTDIHAWAGNQPFFSYPRVLGHELCAEVVETGAAVHYLAAGQRVALIPYLSCFECDACRSGKTNCCENISVMGVHQDGGFSDYLCVPAANLLVVDDLAPEAAALIEPFAISAHAVRRAAVAQGEQVLVVGAGPIGLGAAAIAAANGAQVVVADTSDYRRQHVSQQLGLCALNPADAAFITSLRNEFDGRLPLKVLDATGNPAAMNAAVSLIRHGGTVVYVGLHKGDLVIPDSEFHKKESTIMGSRNATREDFDRVRELMAAGTLRADMMLNRRFAFSTLAEHFEAQVINNRALIKGVIDFDR</sequence>
<evidence type="ECO:0000259" key="3">
    <source>
        <dbReference type="Pfam" id="PF08240"/>
    </source>
</evidence>
<evidence type="ECO:0000259" key="2">
    <source>
        <dbReference type="Pfam" id="PF00107"/>
    </source>
</evidence>
<dbReference type="Gene3D" id="3.90.180.10">
    <property type="entry name" value="Medium-chain alcohol dehydrogenases, catalytic domain"/>
    <property type="match status" value="1"/>
</dbReference>
<dbReference type="InterPro" id="IPR013154">
    <property type="entry name" value="ADH-like_N"/>
</dbReference>
<reference evidence="4 5" key="1">
    <citation type="journal article" date="2016" name="Front. Microbiol.">
        <title>Genomic Resource of Rice Seed Associated Bacteria.</title>
        <authorList>
            <person name="Midha S."/>
            <person name="Bansal K."/>
            <person name="Sharma S."/>
            <person name="Kumar N."/>
            <person name="Patil P.P."/>
            <person name="Chaudhry V."/>
            <person name="Patil P.B."/>
        </authorList>
    </citation>
    <scope>NUCLEOTIDE SEQUENCE [LARGE SCALE GENOMIC DNA]</scope>
    <source>
        <strain evidence="4 5">RSA13</strain>
    </source>
</reference>
<dbReference type="Proteomes" id="UP000072520">
    <property type="component" value="Unassembled WGS sequence"/>
</dbReference>
<dbReference type="Pfam" id="PF00107">
    <property type="entry name" value="ADH_zinc_N"/>
    <property type="match status" value="1"/>
</dbReference>
<name>A0AB34VBM6_9GAMM</name>
<dbReference type="PANTHER" id="PTHR43401:SF3">
    <property type="entry name" value="L-GALACTONATE-5-DEHYDROGENASE"/>
    <property type="match status" value="1"/>
</dbReference>
<dbReference type="AlphaFoldDB" id="A0AB34VBM6"/>
<proteinExistence type="predicted"/>
<dbReference type="EMBL" id="LDSI01000024">
    <property type="protein sequence ID" value="KTS95271.1"/>
    <property type="molecule type" value="Genomic_DNA"/>
</dbReference>
<gene>
    <name evidence="4" type="ORF">RSA13_16530</name>
</gene>
<dbReference type="InterPro" id="IPR050129">
    <property type="entry name" value="Zn_alcohol_dh"/>
</dbReference>
<accession>A0AB34VBM6</accession>
<dbReference type="Gene3D" id="3.40.50.720">
    <property type="entry name" value="NAD(P)-binding Rossmann-like Domain"/>
    <property type="match status" value="1"/>
</dbReference>
<dbReference type="SUPFAM" id="SSF50129">
    <property type="entry name" value="GroES-like"/>
    <property type="match status" value="1"/>
</dbReference>
<feature type="domain" description="Alcohol dehydrogenase-like C-terminal" evidence="2">
    <location>
        <begin position="173"/>
        <end position="300"/>
    </location>
</feature>
<protein>
    <submittedName>
        <fullName evidence="4">Galactonate oxidoreductase</fullName>
    </submittedName>
</protein>
<dbReference type="SUPFAM" id="SSF51735">
    <property type="entry name" value="NAD(P)-binding Rossmann-fold domains"/>
    <property type="match status" value="1"/>
</dbReference>